<feature type="compositionally biased region" description="Polar residues" evidence="1">
    <location>
        <begin position="59"/>
        <end position="75"/>
    </location>
</feature>
<gene>
    <name evidence="2" type="ORF">NDU88_005372</name>
</gene>
<evidence type="ECO:0000313" key="3">
    <source>
        <dbReference type="Proteomes" id="UP001066276"/>
    </source>
</evidence>
<dbReference type="Proteomes" id="UP001066276">
    <property type="component" value="Chromosome 3_1"/>
</dbReference>
<sequence>MSAPALDVISRCVPTPLSHSPTSLGVRGLGRRSLLRLSSTPAAQRRKAASPRSYHMSCQGVSRQGVSNVDGSQSVSRDRGRSPLAIHPTSEASCPRGKMQAAAAHAPMGHCSSAVLLLTGTGRPVSSRLRHSCRDIVWSRGSPSGCL</sequence>
<feature type="region of interest" description="Disordered" evidence="1">
    <location>
        <begin position="39"/>
        <end position="95"/>
    </location>
</feature>
<proteinExistence type="predicted"/>
<dbReference type="EMBL" id="JANPWB010000005">
    <property type="protein sequence ID" value="KAJ1188613.1"/>
    <property type="molecule type" value="Genomic_DNA"/>
</dbReference>
<organism evidence="2 3">
    <name type="scientific">Pleurodeles waltl</name>
    <name type="common">Iberian ribbed newt</name>
    <dbReference type="NCBI Taxonomy" id="8319"/>
    <lineage>
        <taxon>Eukaryota</taxon>
        <taxon>Metazoa</taxon>
        <taxon>Chordata</taxon>
        <taxon>Craniata</taxon>
        <taxon>Vertebrata</taxon>
        <taxon>Euteleostomi</taxon>
        <taxon>Amphibia</taxon>
        <taxon>Batrachia</taxon>
        <taxon>Caudata</taxon>
        <taxon>Salamandroidea</taxon>
        <taxon>Salamandridae</taxon>
        <taxon>Pleurodelinae</taxon>
        <taxon>Pleurodeles</taxon>
    </lineage>
</organism>
<reference evidence="2" key="1">
    <citation type="journal article" date="2022" name="bioRxiv">
        <title>Sequencing and chromosome-scale assembly of the giantPleurodeles waltlgenome.</title>
        <authorList>
            <person name="Brown T."/>
            <person name="Elewa A."/>
            <person name="Iarovenko S."/>
            <person name="Subramanian E."/>
            <person name="Araus A.J."/>
            <person name="Petzold A."/>
            <person name="Susuki M."/>
            <person name="Suzuki K.-i.T."/>
            <person name="Hayashi T."/>
            <person name="Toyoda A."/>
            <person name="Oliveira C."/>
            <person name="Osipova E."/>
            <person name="Leigh N.D."/>
            <person name="Simon A."/>
            <person name="Yun M.H."/>
        </authorList>
    </citation>
    <scope>NUCLEOTIDE SEQUENCE</scope>
    <source>
        <strain evidence="2">20211129_DDA</strain>
        <tissue evidence="2">Liver</tissue>
    </source>
</reference>
<accession>A0AAV7UI06</accession>
<dbReference type="AlphaFoldDB" id="A0AAV7UI06"/>
<evidence type="ECO:0000256" key="1">
    <source>
        <dbReference type="SAM" id="MobiDB-lite"/>
    </source>
</evidence>
<protein>
    <submittedName>
        <fullName evidence="2">Uncharacterized protein</fullName>
    </submittedName>
</protein>
<name>A0AAV7UI06_PLEWA</name>
<comment type="caution">
    <text evidence="2">The sequence shown here is derived from an EMBL/GenBank/DDBJ whole genome shotgun (WGS) entry which is preliminary data.</text>
</comment>
<keyword evidence="3" id="KW-1185">Reference proteome</keyword>
<evidence type="ECO:0000313" key="2">
    <source>
        <dbReference type="EMBL" id="KAJ1188613.1"/>
    </source>
</evidence>